<dbReference type="Proteomes" id="UP000035763">
    <property type="component" value="Unassembled WGS sequence"/>
</dbReference>
<accession>W6K380</accession>
<dbReference type="EMBL" id="CAJA01000518">
    <property type="protein sequence ID" value="CCH75700.1"/>
    <property type="molecule type" value="Genomic_DNA"/>
</dbReference>
<dbReference type="AlphaFoldDB" id="W6K380"/>
<evidence type="ECO:0000313" key="2">
    <source>
        <dbReference type="Proteomes" id="UP000035763"/>
    </source>
</evidence>
<keyword evidence="2" id="KW-1185">Reference proteome</keyword>
<reference evidence="1 2" key="1">
    <citation type="journal article" date="2013" name="ISME J.">
        <title>A metabolic model for members of the genus Tetrasphaera involved in enhanced biological phosphorus removal.</title>
        <authorList>
            <person name="Kristiansen R."/>
            <person name="Nguyen H.T.T."/>
            <person name="Saunders A.M."/>
            <person name="Nielsen J.L."/>
            <person name="Wimmer R."/>
            <person name="Le V.Q."/>
            <person name="McIlroy S.J."/>
            <person name="Petrovski S."/>
            <person name="Seviour R.J."/>
            <person name="Calteau A."/>
            <person name="Nielsen K.L."/>
            <person name="Nielsen P.H."/>
        </authorList>
    </citation>
    <scope>NUCLEOTIDE SEQUENCE [LARGE SCALE GENOMIC DNA]</scope>
    <source>
        <strain evidence="1 2">Ben110</strain>
    </source>
</reference>
<organism evidence="1 2">
    <name type="scientific">Nostocoides australiense Ben110</name>
    <dbReference type="NCBI Taxonomy" id="1193182"/>
    <lineage>
        <taxon>Bacteria</taxon>
        <taxon>Bacillati</taxon>
        <taxon>Actinomycetota</taxon>
        <taxon>Actinomycetes</taxon>
        <taxon>Micrococcales</taxon>
        <taxon>Intrasporangiaceae</taxon>
        <taxon>Nostocoides</taxon>
    </lineage>
</organism>
<evidence type="ECO:0000313" key="1">
    <source>
        <dbReference type="EMBL" id="CCH75700.1"/>
    </source>
</evidence>
<gene>
    <name evidence="1" type="ORF">BN11_90015</name>
</gene>
<dbReference type="RefSeq" id="WP_048693461.1">
    <property type="nucleotide sequence ID" value="NZ_HG764815.1"/>
</dbReference>
<proteinExistence type="predicted"/>
<name>W6K380_9MICO</name>
<dbReference type="OrthoDB" id="4729272at2"/>
<comment type="caution">
    <text evidence="1">The sequence shown here is derived from an EMBL/GenBank/DDBJ whole genome shotgun (WGS) entry which is preliminary data.</text>
</comment>
<sequence>MSEVDWSTPEGLAAITTYLGGRIPDWRAPVAHALALSPATSSPEWEFAHVNAPGGRHALPAVILATVLGHDGSTATLEVSRSDLQEAVASLAPAAACTSLDHPNLAAWRLALAEVESNPLRTMCAVFIADLADPVSSEADGSLRSRLV</sequence>
<dbReference type="STRING" id="1193182.BN11_90015"/>
<protein>
    <submittedName>
        <fullName evidence="1">Uncharacterized protein</fullName>
    </submittedName>
</protein>